<evidence type="ECO:0000313" key="8">
    <source>
        <dbReference type="Proteomes" id="UP000194546"/>
    </source>
</evidence>
<proteinExistence type="inferred from homology"/>
<dbReference type="Gene3D" id="3.40.50.1220">
    <property type="entry name" value="TPP-binding domain"/>
    <property type="match status" value="1"/>
</dbReference>
<accession>A0A242N8L6</accession>
<dbReference type="AlphaFoldDB" id="A0A242N8L6"/>
<dbReference type="GO" id="GO:0003824">
    <property type="term" value="F:catalytic activity"/>
    <property type="evidence" value="ECO:0007669"/>
    <property type="project" value="InterPro"/>
</dbReference>
<dbReference type="Gene3D" id="3.40.50.970">
    <property type="match status" value="2"/>
</dbReference>
<evidence type="ECO:0000256" key="2">
    <source>
        <dbReference type="ARBA" id="ARBA00023052"/>
    </source>
</evidence>
<dbReference type="InterPro" id="IPR047212">
    <property type="entry name" value="TPP_POXB-like"/>
</dbReference>
<keyword evidence="7" id="KW-0670">Pyruvate</keyword>
<dbReference type="InterPro" id="IPR012001">
    <property type="entry name" value="Thiamin_PyroP_enz_TPP-bd_dom"/>
</dbReference>
<feature type="domain" description="Thiamine pyrophosphate enzyme TPP-binding" evidence="5">
    <location>
        <begin position="398"/>
        <end position="552"/>
    </location>
</feature>
<dbReference type="InterPro" id="IPR047210">
    <property type="entry name" value="TPP_PYR_POXB-like"/>
</dbReference>
<dbReference type="Pfam" id="PF02776">
    <property type="entry name" value="TPP_enzyme_N"/>
    <property type="match status" value="1"/>
</dbReference>
<dbReference type="SUPFAM" id="SSF52518">
    <property type="entry name" value="Thiamin diphosphate-binding fold (THDP-binding)"/>
    <property type="match status" value="2"/>
</dbReference>
<evidence type="ECO:0000313" key="7">
    <source>
        <dbReference type="EMBL" id="OTP80009.1"/>
    </source>
</evidence>
<dbReference type="GO" id="GO:0000287">
    <property type="term" value="F:magnesium ion binding"/>
    <property type="evidence" value="ECO:0007669"/>
    <property type="project" value="InterPro"/>
</dbReference>
<evidence type="ECO:0000259" key="6">
    <source>
        <dbReference type="Pfam" id="PF02776"/>
    </source>
</evidence>
<evidence type="ECO:0000256" key="3">
    <source>
        <dbReference type="RuleBase" id="RU362132"/>
    </source>
</evidence>
<dbReference type="NCBIfam" id="NF006129">
    <property type="entry name" value="PRK08273.1"/>
    <property type="match status" value="1"/>
</dbReference>
<dbReference type="InterPro" id="IPR029035">
    <property type="entry name" value="DHS-like_NAD/FAD-binding_dom"/>
</dbReference>
<evidence type="ECO:0000259" key="5">
    <source>
        <dbReference type="Pfam" id="PF02775"/>
    </source>
</evidence>
<feature type="domain" description="Thiamine pyrophosphate enzyme central" evidence="4">
    <location>
        <begin position="208"/>
        <end position="338"/>
    </location>
</feature>
<dbReference type="PANTHER" id="PTHR42981:SF2">
    <property type="entry name" value="PYRUVATE DEHYDROGENASE [UBIQUINONE]"/>
    <property type="match status" value="1"/>
</dbReference>
<evidence type="ECO:0000259" key="4">
    <source>
        <dbReference type="Pfam" id="PF00205"/>
    </source>
</evidence>
<comment type="similarity">
    <text evidence="1 3">Belongs to the TPP enzyme family.</text>
</comment>
<dbReference type="InterPro" id="IPR012000">
    <property type="entry name" value="Thiamin_PyroP_enz_cen_dom"/>
</dbReference>
<dbReference type="PANTHER" id="PTHR42981">
    <property type="entry name" value="PYRUVATE DEHYDROGENASE [UBIQUINONE]"/>
    <property type="match status" value="1"/>
</dbReference>
<protein>
    <submittedName>
        <fullName evidence="7">Pyruvate oxidase</fullName>
    </submittedName>
</protein>
<dbReference type="CDD" id="cd02014">
    <property type="entry name" value="TPP_POX"/>
    <property type="match status" value="1"/>
</dbReference>
<organism evidence="7 8">
    <name type="scientific">Caballeronia sordidicola</name>
    <name type="common">Burkholderia sordidicola</name>
    <dbReference type="NCBI Taxonomy" id="196367"/>
    <lineage>
        <taxon>Bacteria</taxon>
        <taxon>Pseudomonadati</taxon>
        <taxon>Pseudomonadota</taxon>
        <taxon>Betaproteobacteria</taxon>
        <taxon>Burkholderiales</taxon>
        <taxon>Burkholderiaceae</taxon>
        <taxon>Caballeronia</taxon>
    </lineage>
</organism>
<dbReference type="SUPFAM" id="SSF52467">
    <property type="entry name" value="DHS-like NAD/FAD-binding domain"/>
    <property type="match status" value="1"/>
</dbReference>
<feature type="domain" description="Thiamine pyrophosphate enzyme N-terminal TPP-binding" evidence="6">
    <location>
        <begin position="14"/>
        <end position="130"/>
    </location>
</feature>
<dbReference type="GO" id="GO:0019752">
    <property type="term" value="P:carboxylic acid metabolic process"/>
    <property type="evidence" value="ECO:0007669"/>
    <property type="project" value="UniProtKB-ARBA"/>
</dbReference>
<gene>
    <name evidence="7" type="ORF">PAMC26510_04355</name>
</gene>
<comment type="caution">
    <text evidence="7">The sequence shown here is derived from an EMBL/GenBank/DDBJ whole genome shotgun (WGS) entry which is preliminary data.</text>
</comment>
<evidence type="ECO:0000256" key="1">
    <source>
        <dbReference type="ARBA" id="ARBA00007812"/>
    </source>
</evidence>
<dbReference type="InterPro" id="IPR047211">
    <property type="entry name" value="POXB-like"/>
</dbReference>
<dbReference type="InterPro" id="IPR029061">
    <property type="entry name" value="THDP-binding"/>
</dbReference>
<dbReference type="EMBL" id="NBTY01000017">
    <property type="protein sequence ID" value="OTP80009.1"/>
    <property type="molecule type" value="Genomic_DNA"/>
</dbReference>
<dbReference type="GO" id="GO:0030976">
    <property type="term" value="F:thiamine pyrophosphate binding"/>
    <property type="evidence" value="ECO:0007669"/>
    <property type="project" value="InterPro"/>
</dbReference>
<dbReference type="Proteomes" id="UP000194546">
    <property type="component" value="Unassembled WGS sequence"/>
</dbReference>
<dbReference type="Pfam" id="PF00205">
    <property type="entry name" value="TPP_enzyme_M"/>
    <property type="match status" value="1"/>
</dbReference>
<reference evidence="7 8" key="1">
    <citation type="submission" date="2017-03" db="EMBL/GenBank/DDBJ databases">
        <title>Genome analysis of strain PAMC 26510.</title>
        <authorList>
            <person name="Oh H.-M."/>
            <person name="Yang J.-A."/>
        </authorList>
    </citation>
    <scope>NUCLEOTIDE SEQUENCE [LARGE SCALE GENOMIC DNA]</scope>
    <source>
        <strain evidence="7 8">PAMC 26510</strain>
    </source>
</reference>
<dbReference type="Pfam" id="PF02775">
    <property type="entry name" value="TPP_enzyme_C"/>
    <property type="match status" value="1"/>
</dbReference>
<name>A0A242N8L6_CABSO</name>
<sequence length="604" mass="65444">MNADNVQEHAMAQTVGDFIVARLHAWGVRKMFGYPGDGINGVFGAMRRAPDQIEFIQARHEEMAAFMACAHAKFTGELGVCIATSGPGASHLITGLYDARMDHMPVLAIVGQQARTALGGHYQQELDLSSLFKDVAGSFAQQATVPSQVRHLVDRAVRIALSERRVTAIILPNDLQEMPYEEPERAHGTLHSGVGWTAPKVVPYAADLERAAAVLNDGRRVAILAGAGTLNAREELIAIADKLGAGVAKALLGKAALPDDLPWVTGSIGLLGTEPSYKLMAECDTLLMIGSGFPYAEFLPKEGQARGVQIDLTGDMLSLRYPMEVNLQGDAAETLRALLPLLEQKTQGSWRDRISRWNRCWHETLHDRAMQSATPVNPQRVAVELSSRLPDNAIVTSDSGSCANWYARDVQVKSGMMCSLSGGLASMGAAVPYAIAARFAYRDRPVVAMVGDGAMQMNNMAELITLMKYRKPTDAAWVCVVFNNQDLNQVTWEQRVMEGDPKFEASQQIPDVPYHKFAELIGMKGIYVDDPERLGAAFDEALASDLPVLLEVKTDPNVPPLPPHITVKQAKAFASTLLQGDPEQGSVILDTAKQVLAGVLPSKS</sequence>
<dbReference type="CDD" id="cd07039">
    <property type="entry name" value="TPP_PYR_POX"/>
    <property type="match status" value="1"/>
</dbReference>
<keyword evidence="2 3" id="KW-0786">Thiamine pyrophosphate</keyword>
<dbReference type="InterPro" id="IPR011766">
    <property type="entry name" value="TPP_enzyme_TPP-bd"/>
</dbReference>